<sequence length="214" mass="24731">MRYVGNNGPYEGYIAYTGPQFGAEVLSVYYGYFPLSFNNLNLTLKTGIQAHDFWGLYSFRGFYFGFCQLDNLLGLDADAPSALRVYSTGAATVNTGFYEYFYDYGVFCFIPIAAMIAICWYLTKRMQKSPSLFLATQYCCFVPLVFFESFQNVFFGDIMLWEVIFMYILLRLLFKREDTETERKIREKLASVCSKLPFLKSKRHEVSSSNAVEM</sequence>
<proteinExistence type="predicted"/>
<keyword evidence="1" id="KW-1133">Transmembrane helix</keyword>
<reference evidence="2 3" key="1">
    <citation type="journal article" date="2023" name="Microbiol. Spectr.">
        <title>Symbiosis of Carpenter Bees with Uncharacterized Lactic Acid Bacteria Showing NAD Auxotrophy.</title>
        <authorList>
            <person name="Kawasaki S."/>
            <person name="Ozawa K."/>
            <person name="Mori T."/>
            <person name="Yamamoto A."/>
            <person name="Ito M."/>
            <person name="Ohkuma M."/>
            <person name="Sakamoto M."/>
            <person name="Matsutani M."/>
        </authorList>
    </citation>
    <scope>NUCLEOTIDE SEQUENCE [LARGE SCALE GENOMIC DNA]</scope>
    <source>
        <strain evidence="2 3">KimH</strain>
    </source>
</reference>
<keyword evidence="1" id="KW-0472">Membrane</keyword>
<keyword evidence="3" id="KW-1185">Reference proteome</keyword>
<name>A0ABN6SHA7_9BIFI</name>
<protein>
    <recommendedName>
        <fullName evidence="4">O-antigen polysaccharide polymerase Wzy</fullName>
    </recommendedName>
</protein>
<feature type="transmembrane region" description="Helical" evidence="1">
    <location>
        <begin position="130"/>
        <end position="147"/>
    </location>
</feature>
<dbReference type="EMBL" id="AP026800">
    <property type="protein sequence ID" value="BDR55410.1"/>
    <property type="molecule type" value="Genomic_DNA"/>
</dbReference>
<evidence type="ECO:0000313" key="3">
    <source>
        <dbReference type="Proteomes" id="UP001321748"/>
    </source>
</evidence>
<gene>
    <name evidence="2" type="ORF">KIMH_15210</name>
</gene>
<accession>A0ABN6SHA7</accession>
<feature type="transmembrane region" description="Helical" evidence="1">
    <location>
        <begin position="104"/>
        <end position="123"/>
    </location>
</feature>
<dbReference type="Proteomes" id="UP001321748">
    <property type="component" value="Chromosome"/>
</dbReference>
<evidence type="ECO:0000313" key="2">
    <source>
        <dbReference type="EMBL" id="BDR55410.1"/>
    </source>
</evidence>
<organism evidence="2 3">
    <name type="scientific">Bombiscardovia apis</name>
    <dbReference type="NCBI Taxonomy" id="2932182"/>
    <lineage>
        <taxon>Bacteria</taxon>
        <taxon>Bacillati</taxon>
        <taxon>Actinomycetota</taxon>
        <taxon>Actinomycetes</taxon>
        <taxon>Bifidobacteriales</taxon>
        <taxon>Bifidobacteriaceae</taxon>
        <taxon>Bombiscardovia</taxon>
    </lineage>
</organism>
<evidence type="ECO:0000256" key="1">
    <source>
        <dbReference type="SAM" id="Phobius"/>
    </source>
</evidence>
<evidence type="ECO:0008006" key="4">
    <source>
        <dbReference type="Google" id="ProtNLM"/>
    </source>
</evidence>
<feature type="transmembrane region" description="Helical" evidence="1">
    <location>
        <begin position="153"/>
        <end position="174"/>
    </location>
</feature>
<keyword evidence="1" id="KW-0812">Transmembrane</keyword>